<proteinExistence type="predicted"/>
<dbReference type="RefSeq" id="WP_094075405.1">
    <property type="nucleotide sequence ID" value="NZ_NBYO01000001.1"/>
</dbReference>
<dbReference type="GO" id="GO:0045892">
    <property type="term" value="P:negative regulation of DNA-templated transcription"/>
    <property type="evidence" value="ECO:0007669"/>
    <property type="project" value="TreeGrafter"/>
</dbReference>
<dbReference type="Proteomes" id="UP000215405">
    <property type="component" value="Unassembled WGS sequence"/>
</dbReference>
<dbReference type="InterPro" id="IPR014757">
    <property type="entry name" value="Tscrpt_reg_IclR_C"/>
</dbReference>
<sequence length="264" mass="28884">MSDDHGHKFVPAVQNATRIMRLLAAQGEPLGATQIARETGLNVSSAFNILRTLSHEGILSFNSEAKTYRIGMGLLEFAAPLLGANPADLLRPTLAAIAHEHRVTIALWHITGNERIVLIDRFTAPNIVQVVIARNSRLPVFAGAIGRCYAAMLGLDEAATRTGYDTVRWQQEPGFDSYWQDVITARQTGVARDREQLFRGLEIVATLARDAADIPRIGMSSITIAGQHDENSLEKVADALTDAADQIERCVFGRNVADSTQKRK</sequence>
<dbReference type="InterPro" id="IPR036390">
    <property type="entry name" value="WH_DNA-bd_sf"/>
</dbReference>
<name>A0A231UZZ8_9HYPH</name>
<dbReference type="PANTHER" id="PTHR30136:SF24">
    <property type="entry name" value="HTH-TYPE TRANSCRIPTIONAL REPRESSOR ALLR"/>
    <property type="match status" value="1"/>
</dbReference>
<dbReference type="AlphaFoldDB" id="A0A231UZZ8"/>
<dbReference type="Pfam" id="PF09339">
    <property type="entry name" value="HTH_IclR"/>
    <property type="match status" value="1"/>
</dbReference>
<dbReference type="InterPro" id="IPR050707">
    <property type="entry name" value="HTH_MetabolicPath_Reg"/>
</dbReference>
<dbReference type="GO" id="GO:0003677">
    <property type="term" value="F:DNA binding"/>
    <property type="evidence" value="ECO:0007669"/>
    <property type="project" value="UniProtKB-KW"/>
</dbReference>
<evidence type="ECO:0000259" key="5">
    <source>
        <dbReference type="PROSITE" id="PS51078"/>
    </source>
</evidence>
<dbReference type="SUPFAM" id="SSF55781">
    <property type="entry name" value="GAF domain-like"/>
    <property type="match status" value="1"/>
</dbReference>
<dbReference type="Pfam" id="PF01614">
    <property type="entry name" value="IclR_C"/>
    <property type="match status" value="1"/>
</dbReference>
<evidence type="ECO:0000313" key="6">
    <source>
        <dbReference type="EMBL" id="OXT01434.1"/>
    </source>
</evidence>
<evidence type="ECO:0008006" key="8">
    <source>
        <dbReference type="Google" id="ProtNLM"/>
    </source>
</evidence>
<accession>A0A231UZZ8</accession>
<evidence type="ECO:0000256" key="2">
    <source>
        <dbReference type="ARBA" id="ARBA00023125"/>
    </source>
</evidence>
<keyword evidence="7" id="KW-1185">Reference proteome</keyword>
<keyword evidence="1" id="KW-0805">Transcription regulation</keyword>
<keyword evidence="2" id="KW-0238">DNA-binding</keyword>
<evidence type="ECO:0000256" key="3">
    <source>
        <dbReference type="ARBA" id="ARBA00023163"/>
    </source>
</evidence>
<dbReference type="Gene3D" id="1.10.10.10">
    <property type="entry name" value="Winged helix-like DNA-binding domain superfamily/Winged helix DNA-binding domain"/>
    <property type="match status" value="1"/>
</dbReference>
<feature type="domain" description="HTH iclR-type" evidence="4">
    <location>
        <begin position="10"/>
        <end position="72"/>
    </location>
</feature>
<dbReference type="InterPro" id="IPR036388">
    <property type="entry name" value="WH-like_DNA-bd_sf"/>
</dbReference>
<dbReference type="EMBL" id="NBYO01000001">
    <property type="protein sequence ID" value="OXT01434.1"/>
    <property type="molecule type" value="Genomic_DNA"/>
</dbReference>
<evidence type="ECO:0000313" key="7">
    <source>
        <dbReference type="Proteomes" id="UP000215405"/>
    </source>
</evidence>
<protein>
    <recommendedName>
        <fullName evidence="8">IclR family transcriptional regulator</fullName>
    </recommendedName>
</protein>
<dbReference type="PANTHER" id="PTHR30136">
    <property type="entry name" value="HELIX-TURN-HELIX TRANSCRIPTIONAL REGULATOR, ICLR FAMILY"/>
    <property type="match status" value="1"/>
</dbReference>
<reference evidence="7" key="1">
    <citation type="journal article" date="2017" name="Int. J. Syst. Evol. Microbiol.">
        <title>Notoacmeibacter marinus gen. nov., sp. nov., isolated from the gut of a limpet and proposal of Notoacmeibacteraceae fam. nov. in the order Rhizobiales of the class Alphaproteobacteria.</title>
        <authorList>
            <person name="Huang Z."/>
            <person name="Guo F."/>
            <person name="Lai Q."/>
        </authorList>
    </citation>
    <scope>NUCLEOTIDE SEQUENCE [LARGE SCALE GENOMIC DNA]</scope>
    <source>
        <strain evidence="7">XMTR2A4</strain>
    </source>
</reference>
<dbReference type="SMART" id="SM00346">
    <property type="entry name" value="HTH_ICLR"/>
    <property type="match status" value="1"/>
</dbReference>
<dbReference type="SUPFAM" id="SSF46785">
    <property type="entry name" value="Winged helix' DNA-binding domain"/>
    <property type="match status" value="1"/>
</dbReference>
<dbReference type="InterPro" id="IPR005471">
    <property type="entry name" value="Tscrpt_reg_IclR_N"/>
</dbReference>
<evidence type="ECO:0000256" key="1">
    <source>
        <dbReference type="ARBA" id="ARBA00023015"/>
    </source>
</evidence>
<feature type="domain" description="IclR-ED" evidence="5">
    <location>
        <begin position="66"/>
        <end position="253"/>
    </location>
</feature>
<evidence type="ECO:0000259" key="4">
    <source>
        <dbReference type="PROSITE" id="PS51077"/>
    </source>
</evidence>
<dbReference type="Gene3D" id="3.30.450.40">
    <property type="match status" value="1"/>
</dbReference>
<keyword evidence="3" id="KW-0804">Transcription</keyword>
<dbReference type="InterPro" id="IPR029016">
    <property type="entry name" value="GAF-like_dom_sf"/>
</dbReference>
<dbReference type="PROSITE" id="PS51077">
    <property type="entry name" value="HTH_ICLR"/>
    <property type="match status" value="1"/>
</dbReference>
<dbReference type="PROSITE" id="PS51078">
    <property type="entry name" value="ICLR_ED"/>
    <property type="match status" value="1"/>
</dbReference>
<gene>
    <name evidence="6" type="ORF">B7H23_00100</name>
</gene>
<comment type="caution">
    <text evidence="6">The sequence shown here is derived from an EMBL/GenBank/DDBJ whole genome shotgun (WGS) entry which is preliminary data.</text>
</comment>
<dbReference type="GO" id="GO:0003700">
    <property type="term" value="F:DNA-binding transcription factor activity"/>
    <property type="evidence" value="ECO:0007669"/>
    <property type="project" value="TreeGrafter"/>
</dbReference>
<organism evidence="6 7">
    <name type="scientific">Notoacmeibacter marinus</name>
    <dbReference type="NCBI Taxonomy" id="1876515"/>
    <lineage>
        <taxon>Bacteria</taxon>
        <taxon>Pseudomonadati</taxon>
        <taxon>Pseudomonadota</taxon>
        <taxon>Alphaproteobacteria</taxon>
        <taxon>Hyphomicrobiales</taxon>
        <taxon>Notoacmeibacteraceae</taxon>
        <taxon>Notoacmeibacter</taxon>
    </lineage>
</organism>